<dbReference type="EC" id="2.7.7.49" evidence="1"/>
<dbReference type="AlphaFoldDB" id="A0A6V7JG98"/>
<keyword evidence="2" id="KW-0808">Transferase</keyword>
<evidence type="ECO:0000256" key="8">
    <source>
        <dbReference type="SAM" id="Coils"/>
    </source>
</evidence>
<dbReference type="GO" id="GO:0016787">
    <property type="term" value="F:hydrolase activity"/>
    <property type="evidence" value="ECO:0007669"/>
    <property type="project" value="UniProtKB-KW"/>
</dbReference>
<sequence>MIPKNNYPLPLIEDQIALLRGKTYFSTFDLKNGFFHIKMAEDSIPYTVFTTPFGIYEYNRMPFRLKGGLKGDVVVYMDDLLVATRTVEDHIHILKKLLRILAENLLVLRIDKCNLSCTSITFLGYVITEEGVAPNHAGVDAIRNYPVLQDVKSLQRFLGMTSYFRKFIKDFSLLTRPLYNLVRKGVEFKFGRKEMESFEILKRKLIEAPALSIYDPQDEIELYTDASSSGFGATLMQRKKDLKFQPTFYFSKSTSDTESLLHSFEIETLAIIYALRRFRIYLQGGHFEIVTDCTALKMTLEKKDVCPRIQRWALELLHYDYETEHSRGTQMQHVDALSRCTNILILEENPFELNLAICQNKDENIIEIREKLEKSENELFEMRNGLIYRKKIVNCYFMYPKKWKSKFRRETMMNWDIWG</sequence>
<keyword evidence="4" id="KW-0540">Nuclease</keyword>
<dbReference type="PANTHER" id="PTHR37984">
    <property type="entry name" value="PROTEIN CBG26694"/>
    <property type="match status" value="1"/>
</dbReference>
<feature type="domain" description="Reverse transcriptase RNase H-like" evidence="10">
    <location>
        <begin position="215"/>
        <end position="319"/>
    </location>
</feature>
<dbReference type="GO" id="GO:0004519">
    <property type="term" value="F:endonuclease activity"/>
    <property type="evidence" value="ECO:0007669"/>
    <property type="project" value="UniProtKB-KW"/>
</dbReference>
<evidence type="ECO:0000259" key="10">
    <source>
        <dbReference type="Pfam" id="PF17917"/>
    </source>
</evidence>
<dbReference type="PANTHER" id="PTHR37984:SF5">
    <property type="entry name" value="PROTEIN NYNRIN-LIKE"/>
    <property type="match status" value="1"/>
</dbReference>
<keyword evidence="5" id="KW-0255">Endonuclease</keyword>
<evidence type="ECO:0000256" key="3">
    <source>
        <dbReference type="ARBA" id="ARBA00022695"/>
    </source>
</evidence>
<dbReference type="InterPro" id="IPR043128">
    <property type="entry name" value="Rev_trsase/Diguanyl_cyclase"/>
</dbReference>
<keyword evidence="7" id="KW-0695">RNA-directed DNA polymerase</keyword>
<dbReference type="GO" id="GO:0003964">
    <property type="term" value="F:RNA-directed DNA polymerase activity"/>
    <property type="evidence" value="ECO:0007669"/>
    <property type="project" value="UniProtKB-KW"/>
</dbReference>
<reference evidence="11" key="1">
    <citation type="submission" date="2020-07" db="EMBL/GenBank/DDBJ databases">
        <authorList>
            <person name="Ferguson B K."/>
        </authorList>
    </citation>
    <scope>NUCLEOTIDE SEQUENCE</scope>
    <source>
        <strain evidence="11">L06</strain>
    </source>
</reference>
<evidence type="ECO:0000313" key="11">
    <source>
        <dbReference type="EMBL" id="CAD1551154.1"/>
    </source>
</evidence>
<gene>
    <name evidence="11" type="ORF">BBRV_LOCUS52010</name>
</gene>
<dbReference type="InterPro" id="IPR050951">
    <property type="entry name" value="Retrovirus_Pol_polyprotein"/>
</dbReference>
<dbReference type="InterPro" id="IPR043502">
    <property type="entry name" value="DNA/RNA_pol_sf"/>
</dbReference>
<dbReference type="Gene3D" id="3.10.10.10">
    <property type="entry name" value="HIV Type 1 Reverse Transcriptase, subunit A, domain 1"/>
    <property type="match status" value="1"/>
</dbReference>
<dbReference type="Pfam" id="PF00078">
    <property type="entry name" value="RVT_1"/>
    <property type="match status" value="1"/>
</dbReference>
<organism evidence="11">
    <name type="scientific">Bracon brevicornis</name>
    <dbReference type="NCBI Taxonomy" id="1563983"/>
    <lineage>
        <taxon>Eukaryota</taxon>
        <taxon>Metazoa</taxon>
        <taxon>Ecdysozoa</taxon>
        <taxon>Arthropoda</taxon>
        <taxon>Hexapoda</taxon>
        <taxon>Insecta</taxon>
        <taxon>Pterygota</taxon>
        <taxon>Neoptera</taxon>
        <taxon>Endopterygota</taxon>
        <taxon>Hymenoptera</taxon>
        <taxon>Apocrita</taxon>
        <taxon>Ichneumonoidea</taxon>
        <taxon>Braconidae</taxon>
        <taxon>Braconinae</taxon>
        <taxon>Bracon</taxon>
    </lineage>
</organism>
<keyword evidence="6" id="KW-0378">Hydrolase</keyword>
<evidence type="ECO:0000256" key="1">
    <source>
        <dbReference type="ARBA" id="ARBA00012493"/>
    </source>
</evidence>
<accession>A0A6V7JG98</accession>
<dbReference type="Gene3D" id="3.30.70.270">
    <property type="match status" value="2"/>
</dbReference>
<dbReference type="SUPFAM" id="SSF56672">
    <property type="entry name" value="DNA/RNA polymerases"/>
    <property type="match status" value="1"/>
</dbReference>
<dbReference type="InterPro" id="IPR000477">
    <property type="entry name" value="RT_dom"/>
</dbReference>
<name>A0A6V7JG98_9HYME</name>
<dbReference type="Pfam" id="PF17917">
    <property type="entry name" value="RT_RNaseH"/>
    <property type="match status" value="1"/>
</dbReference>
<evidence type="ECO:0000256" key="7">
    <source>
        <dbReference type="ARBA" id="ARBA00022918"/>
    </source>
</evidence>
<evidence type="ECO:0000256" key="5">
    <source>
        <dbReference type="ARBA" id="ARBA00022759"/>
    </source>
</evidence>
<feature type="domain" description="Reverse transcriptase" evidence="9">
    <location>
        <begin position="5"/>
        <end position="127"/>
    </location>
</feature>
<keyword evidence="8" id="KW-0175">Coiled coil</keyword>
<feature type="coiled-coil region" evidence="8">
    <location>
        <begin position="358"/>
        <end position="385"/>
    </location>
</feature>
<protein>
    <recommendedName>
        <fullName evidence="1">RNA-directed DNA polymerase</fullName>
        <ecNumber evidence="1">2.7.7.49</ecNumber>
    </recommendedName>
</protein>
<keyword evidence="3" id="KW-0548">Nucleotidyltransferase</keyword>
<evidence type="ECO:0000256" key="4">
    <source>
        <dbReference type="ARBA" id="ARBA00022722"/>
    </source>
</evidence>
<dbReference type="EMBL" id="CADCXW020000016">
    <property type="protein sequence ID" value="CAD1551154.1"/>
    <property type="molecule type" value="Genomic_DNA"/>
</dbReference>
<dbReference type="FunFam" id="3.30.70.270:FF:000020">
    <property type="entry name" value="Transposon Tf2-6 polyprotein-like Protein"/>
    <property type="match status" value="1"/>
</dbReference>
<dbReference type="CDD" id="cd09274">
    <property type="entry name" value="RNase_HI_RT_Ty3"/>
    <property type="match status" value="1"/>
</dbReference>
<proteinExistence type="predicted"/>
<evidence type="ECO:0000256" key="2">
    <source>
        <dbReference type="ARBA" id="ARBA00022679"/>
    </source>
</evidence>
<evidence type="ECO:0000259" key="9">
    <source>
        <dbReference type="Pfam" id="PF00078"/>
    </source>
</evidence>
<evidence type="ECO:0000256" key="6">
    <source>
        <dbReference type="ARBA" id="ARBA00022801"/>
    </source>
</evidence>
<dbReference type="CDD" id="cd01647">
    <property type="entry name" value="RT_LTR"/>
    <property type="match status" value="1"/>
</dbReference>
<dbReference type="InterPro" id="IPR041373">
    <property type="entry name" value="RT_RNaseH"/>
</dbReference>